<evidence type="ECO:0000256" key="10">
    <source>
        <dbReference type="SAM" id="MobiDB-lite"/>
    </source>
</evidence>
<dbReference type="SUPFAM" id="SSF57716">
    <property type="entry name" value="Glucocorticoid receptor-like (DNA-binding domain)"/>
    <property type="match status" value="2"/>
</dbReference>
<dbReference type="InterPro" id="IPR000679">
    <property type="entry name" value="Znf_GATA"/>
</dbReference>
<dbReference type="GO" id="GO:0045165">
    <property type="term" value="P:cell fate commitment"/>
    <property type="evidence" value="ECO:0007669"/>
    <property type="project" value="TreeGrafter"/>
</dbReference>
<evidence type="ECO:0000256" key="9">
    <source>
        <dbReference type="PROSITE-ProRule" id="PRU00094"/>
    </source>
</evidence>
<evidence type="ECO:0000256" key="4">
    <source>
        <dbReference type="ARBA" id="ARBA00022833"/>
    </source>
</evidence>
<evidence type="ECO:0000256" key="6">
    <source>
        <dbReference type="ARBA" id="ARBA00023125"/>
    </source>
</evidence>
<dbReference type="GO" id="GO:0000122">
    <property type="term" value="P:negative regulation of transcription by RNA polymerase II"/>
    <property type="evidence" value="ECO:0007669"/>
    <property type="project" value="TreeGrafter"/>
</dbReference>
<dbReference type="AlphaFoldDB" id="A0AAV7XUZ3"/>
<evidence type="ECO:0000256" key="8">
    <source>
        <dbReference type="ARBA" id="ARBA00023242"/>
    </source>
</evidence>
<dbReference type="PRINTS" id="PR00619">
    <property type="entry name" value="GATAZNFINGER"/>
</dbReference>
<dbReference type="GO" id="GO:0045944">
    <property type="term" value="P:positive regulation of transcription by RNA polymerase II"/>
    <property type="evidence" value="ECO:0007669"/>
    <property type="project" value="TreeGrafter"/>
</dbReference>
<dbReference type="GO" id="GO:0005634">
    <property type="term" value="C:nucleus"/>
    <property type="evidence" value="ECO:0007669"/>
    <property type="project" value="UniProtKB-SubCell"/>
</dbReference>
<feature type="region of interest" description="Disordered" evidence="10">
    <location>
        <begin position="79"/>
        <end position="102"/>
    </location>
</feature>
<comment type="caution">
    <text evidence="12">The sequence shown here is derived from an EMBL/GenBank/DDBJ whole genome shotgun (WGS) entry which is preliminary data.</text>
</comment>
<keyword evidence="7" id="KW-0804">Transcription</keyword>
<feature type="domain" description="GATA-type" evidence="11">
    <location>
        <begin position="307"/>
        <end position="360"/>
    </location>
</feature>
<dbReference type="GO" id="GO:0008270">
    <property type="term" value="F:zinc ion binding"/>
    <property type="evidence" value="ECO:0007669"/>
    <property type="project" value="UniProtKB-KW"/>
</dbReference>
<feature type="compositionally biased region" description="Basic residues" evidence="10">
    <location>
        <begin position="572"/>
        <end position="585"/>
    </location>
</feature>
<dbReference type="PANTHER" id="PTHR10071:SF281">
    <property type="entry name" value="BOX A-BINDING FACTOR-RELATED"/>
    <property type="match status" value="1"/>
</dbReference>
<feature type="region of interest" description="Disordered" evidence="10">
    <location>
        <begin position="229"/>
        <end position="259"/>
    </location>
</feature>
<evidence type="ECO:0000256" key="1">
    <source>
        <dbReference type="ARBA" id="ARBA00004123"/>
    </source>
</evidence>
<keyword evidence="6" id="KW-0238">DNA-binding</keyword>
<evidence type="ECO:0000313" key="12">
    <source>
        <dbReference type="EMBL" id="KAJ1528404.1"/>
    </source>
</evidence>
<keyword evidence="5" id="KW-0805">Transcription regulation</keyword>
<dbReference type="EMBL" id="JAPTSV010000004">
    <property type="protein sequence ID" value="KAJ1528404.1"/>
    <property type="molecule type" value="Genomic_DNA"/>
</dbReference>
<dbReference type="GO" id="GO:0000981">
    <property type="term" value="F:DNA-binding transcription factor activity, RNA polymerase II-specific"/>
    <property type="evidence" value="ECO:0007669"/>
    <property type="project" value="TreeGrafter"/>
</dbReference>
<feature type="region of interest" description="Disordered" evidence="10">
    <location>
        <begin position="406"/>
        <end position="440"/>
    </location>
</feature>
<keyword evidence="4" id="KW-0862">Zinc</keyword>
<comment type="subcellular location">
    <subcellularLocation>
        <location evidence="1">Nucleus</location>
    </subcellularLocation>
</comment>
<proteinExistence type="predicted"/>
<dbReference type="Gene3D" id="3.30.50.10">
    <property type="entry name" value="Erythroid Transcription Factor GATA-1, subunit A"/>
    <property type="match status" value="2"/>
</dbReference>
<feature type="compositionally biased region" description="Low complexity" evidence="10">
    <location>
        <begin position="518"/>
        <end position="530"/>
    </location>
</feature>
<dbReference type="SMART" id="SM00401">
    <property type="entry name" value="ZnF_GATA"/>
    <property type="match status" value="2"/>
</dbReference>
<keyword evidence="13" id="KW-1185">Reference proteome</keyword>
<protein>
    <recommendedName>
        <fullName evidence="11">GATA-type domain-containing protein</fullName>
    </recommendedName>
</protein>
<accession>A0AAV7XUZ3</accession>
<evidence type="ECO:0000256" key="3">
    <source>
        <dbReference type="ARBA" id="ARBA00022771"/>
    </source>
</evidence>
<dbReference type="FunFam" id="3.30.50.10:FF:000032">
    <property type="entry name" value="Transcription factor GATA-3"/>
    <property type="match status" value="1"/>
</dbReference>
<dbReference type="PROSITE" id="PS50114">
    <property type="entry name" value="GATA_ZN_FINGER_2"/>
    <property type="match status" value="2"/>
</dbReference>
<dbReference type="GO" id="GO:0000978">
    <property type="term" value="F:RNA polymerase II cis-regulatory region sequence-specific DNA binding"/>
    <property type="evidence" value="ECO:0007669"/>
    <property type="project" value="TreeGrafter"/>
</dbReference>
<sequence>MRQQLPPIFSHLAVGKLHAEEYLSYSNIGMDVAQHVHGGHLDDVISNLKAAKVCEGQTSVVVENTARYLHNGHGEYLAPVLPGHGGGSREGSPPGTGTESEDAQYDQLTTLQPGPAVTSAGTASPEDTMYATHVAHGLQALPSWTGLQEQAQQAAVVSTHHALSSPNSYRTTMQYFNTDVAHPTASPLWPVIADEYGGLAKQHTTALPAFSSQRGGGFAASALVSSPLTSRGSPSPYSPPSSASYLPTSASTVGSSVPSPDSTAALWTAYGADQPMYTTGHTSPVARRTTVPTSAPSAAASLSAPPDEEVRECVNCGDKKTPLWRRDGTGHYLCNACGLYYRTNGLNRPLKKPPRRTSARCRQGQSCSNCNTSTTSLWRRSPSGESVCNACGLYFKLHGVNRPLTMKKDSIQSRKRKPKGGSGKSSVVAAGGGGAAAARGQHLPQHAAAGMGGKAEHDAYAAHHHLMSSATGLAGKTVKSEHADFATHHLMGNSGASVLTSYPSSLFVQQHQHHHQQQHQQQRSPAAYHAQHAHYQDYFDYPPSVDSALAHSPGDDSPKMECPSPPADQKPQHHHSHHHHHQHHHNANDDLSPHIVSVSKQLHNNNNNSTNNNNNNSKVLMMSVDAAMERPTVVSSLSS</sequence>
<evidence type="ECO:0000256" key="2">
    <source>
        <dbReference type="ARBA" id="ARBA00022723"/>
    </source>
</evidence>
<dbReference type="Pfam" id="PF00320">
    <property type="entry name" value="GATA"/>
    <property type="match status" value="2"/>
</dbReference>
<name>A0AAV7XUZ3_9NEOP</name>
<evidence type="ECO:0000256" key="7">
    <source>
        <dbReference type="ARBA" id="ARBA00023163"/>
    </source>
</evidence>
<organism evidence="12 13">
    <name type="scientific">Megalurothrips usitatus</name>
    <name type="common">bean blossom thrips</name>
    <dbReference type="NCBI Taxonomy" id="439358"/>
    <lineage>
        <taxon>Eukaryota</taxon>
        <taxon>Metazoa</taxon>
        <taxon>Ecdysozoa</taxon>
        <taxon>Arthropoda</taxon>
        <taxon>Hexapoda</taxon>
        <taxon>Insecta</taxon>
        <taxon>Pterygota</taxon>
        <taxon>Neoptera</taxon>
        <taxon>Paraneoptera</taxon>
        <taxon>Thysanoptera</taxon>
        <taxon>Terebrantia</taxon>
        <taxon>Thripoidea</taxon>
        <taxon>Thripidae</taxon>
        <taxon>Megalurothrips</taxon>
    </lineage>
</organism>
<dbReference type="PANTHER" id="PTHR10071">
    <property type="entry name" value="TRANSCRIPTION FACTOR GATA FAMILY MEMBER"/>
    <property type="match status" value="1"/>
</dbReference>
<keyword evidence="2" id="KW-0479">Metal-binding</keyword>
<dbReference type="CDD" id="cd00202">
    <property type="entry name" value="ZnF_GATA"/>
    <property type="match status" value="2"/>
</dbReference>
<evidence type="ECO:0000259" key="11">
    <source>
        <dbReference type="PROSITE" id="PS50114"/>
    </source>
</evidence>
<feature type="compositionally biased region" description="Low complexity" evidence="10">
    <location>
        <begin position="240"/>
        <end position="252"/>
    </location>
</feature>
<keyword evidence="3 9" id="KW-0863">Zinc-finger</keyword>
<feature type="domain" description="GATA-type" evidence="11">
    <location>
        <begin position="361"/>
        <end position="414"/>
    </location>
</feature>
<keyword evidence="8" id="KW-0539">Nucleus</keyword>
<dbReference type="InterPro" id="IPR039355">
    <property type="entry name" value="Transcription_factor_GATA"/>
</dbReference>
<feature type="region of interest" description="Disordered" evidence="10">
    <location>
        <begin position="507"/>
        <end position="591"/>
    </location>
</feature>
<dbReference type="PROSITE" id="PS00344">
    <property type="entry name" value="GATA_ZN_FINGER_1"/>
    <property type="match status" value="2"/>
</dbReference>
<gene>
    <name evidence="12" type="ORF">ONE63_006819</name>
</gene>
<evidence type="ECO:0000313" key="13">
    <source>
        <dbReference type="Proteomes" id="UP001075354"/>
    </source>
</evidence>
<reference evidence="12" key="1">
    <citation type="submission" date="2022-12" db="EMBL/GenBank/DDBJ databases">
        <title>Chromosome-level genome assembly of the bean flower thrips Megalurothrips usitatus.</title>
        <authorList>
            <person name="Ma L."/>
            <person name="Liu Q."/>
            <person name="Li H."/>
            <person name="Cai W."/>
        </authorList>
    </citation>
    <scope>NUCLEOTIDE SEQUENCE</scope>
    <source>
        <strain evidence="12">Cailab_2022a</strain>
    </source>
</reference>
<evidence type="ECO:0000256" key="5">
    <source>
        <dbReference type="ARBA" id="ARBA00023015"/>
    </source>
</evidence>
<dbReference type="Proteomes" id="UP001075354">
    <property type="component" value="Chromosome 4"/>
</dbReference>
<dbReference type="InterPro" id="IPR013088">
    <property type="entry name" value="Znf_NHR/GATA"/>
</dbReference>